<reference evidence="1" key="1">
    <citation type="submission" date="2019-11" db="EMBL/GenBank/DDBJ databases">
        <authorList>
            <person name="Liu Y."/>
            <person name="Hou J."/>
            <person name="Li T.-Q."/>
            <person name="Guan C.-H."/>
            <person name="Wu X."/>
            <person name="Wu H.-Z."/>
            <person name="Ling F."/>
            <person name="Zhang R."/>
            <person name="Shi X.-G."/>
            <person name="Ren J.-P."/>
            <person name="Chen E.-F."/>
            <person name="Sun J.-M."/>
        </authorList>
    </citation>
    <scope>NUCLEOTIDE SEQUENCE</scope>
    <source>
        <strain evidence="1">Adult_tree_wgs_1</strain>
        <tissue evidence="1">Leaves</tissue>
    </source>
</reference>
<dbReference type="Proteomes" id="UP000626092">
    <property type="component" value="Unassembled WGS sequence"/>
</dbReference>
<proteinExistence type="predicted"/>
<comment type="caution">
    <text evidence="1">The sequence shown here is derived from an EMBL/GenBank/DDBJ whole genome shotgun (WGS) entry which is preliminary data.</text>
</comment>
<organism evidence="1 2">
    <name type="scientific">Rhododendron simsii</name>
    <name type="common">Sims's rhododendron</name>
    <dbReference type="NCBI Taxonomy" id="118357"/>
    <lineage>
        <taxon>Eukaryota</taxon>
        <taxon>Viridiplantae</taxon>
        <taxon>Streptophyta</taxon>
        <taxon>Embryophyta</taxon>
        <taxon>Tracheophyta</taxon>
        <taxon>Spermatophyta</taxon>
        <taxon>Magnoliopsida</taxon>
        <taxon>eudicotyledons</taxon>
        <taxon>Gunneridae</taxon>
        <taxon>Pentapetalae</taxon>
        <taxon>asterids</taxon>
        <taxon>Ericales</taxon>
        <taxon>Ericaceae</taxon>
        <taxon>Ericoideae</taxon>
        <taxon>Rhodoreae</taxon>
        <taxon>Rhododendron</taxon>
    </lineage>
</organism>
<evidence type="ECO:0000313" key="1">
    <source>
        <dbReference type="EMBL" id="KAF7124751.1"/>
    </source>
</evidence>
<protein>
    <submittedName>
        <fullName evidence="1">Uncharacterized protein</fullName>
    </submittedName>
</protein>
<evidence type="ECO:0000313" key="2">
    <source>
        <dbReference type="Proteomes" id="UP000626092"/>
    </source>
</evidence>
<dbReference type="OrthoDB" id="10548610at2759"/>
<keyword evidence="2" id="KW-1185">Reference proteome</keyword>
<dbReference type="AlphaFoldDB" id="A0A834GA30"/>
<gene>
    <name evidence="1" type="ORF">RHSIM_Rhsim12G0030700</name>
</gene>
<sequence>MSQSRLLCLAFSHAGLEAGTWGNWTAYGGFTNSGYWLLMVMTDSTKWKSLLRLWNKSSNEKENSEQESEHKGAANVKVEENDGIGLCGVISSTRSSPGVLLRYALSLPASKQANTYSHRSLPPHPQQPVLLYCGCMFMHLLVKRSEDNQGGFILFSIEEHSGA</sequence>
<name>A0A834GA30_RHOSS</name>
<dbReference type="EMBL" id="WJXA01000012">
    <property type="protein sequence ID" value="KAF7124751.1"/>
    <property type="molecule type" value="Genomic_DNA"/>
</dbReference>
<accession>A0A834GA30</accession>